<evidence type="ECO:0000259" key="14">
    <source>
        <dbReference type="PROSITE" id="PS50109"/>
    </source>
</evidence>
<dbReference type="NCBIfam" id="TIGR00229">
    <property type="entry name" value="sensory_box"/>
    <property type="match status" value="1"/>
</dbReference>
<dbReference type="eggNOG" id="COG5002">
    <property type="taxonomic scope" value="Bacteria"/>
</dbReference>
<dbReference type="SMART" id="SM00387">
    <property type="entry name" value="HATPase_c"/>
    <property type="match status" value="1"/>
</dbReference>
<keyword evidence="12 13" id="KW-0472">Membrane</keyword>
<name>K9ARY1_9STAP</name>
<evidence type="ECO:0000256" key="6">
    <source>
        <dbReference type="ARBA" id="ARBA00022553"/>
    </source>
</evidence>
<dbReference type="InterPro" id="IPR003660">
    <property type="entry name" value="HAMP_dom"/>
</dbReference>
<evidence type="ECO:0000256" key="7">
    <source>
        <dbReference type="ARBA" id="ARBA00022679"/>
    </source>
</evidence>
<dbReference type="InterPro" id="IPR000014">
    <property type="entry name" value="PAS"/>
</dbReference>
<feature type="transmembrane region" description="Helical" evidence="13">
    <location>
        <begin position="6"/>
        <end position="27"/>
    </location>
</feature>
<dbReference type="InterPro" id="IPR035965">
    <property type="entry name" value="PAS-like_dom_sf"/>
</dbReference>
<dbReference type="InterPro" id="IPR003661">
    <property type="entry name" value="HisK_dim/P_dom"/>
</dbReference>
<dbReference type="SMART" id="SM00388">
    <property type="entry name" value="HisKA"/>
    <property type="match status" value="1"/>
</dbReference>
<dbReference type="OrthoDB" id="9813151at2"/>
<dbReference type="NCBIfam" id="NF046044">
    <property type="entry name" value="PnpS"/>
    <property type="match status" value="1"/>
</dbReference>
<dbReference type="SUPFAM" id="SSF55874">
    <property type="entry name" value="ATPase domain of HSP90 chaperone/DNA topoisomerase II/histidine kinase"/>
    <property type="match status" value="1"/>
</dbReference>
<keyword evidence="6" id="KW-0597">Phosphoprotein</keyword>
<dbReference type="Gene3D" id="3.30.450.20">
    <property type="entry name" value="PAS domain"/>
    <property type="match status" value="1"/>
</dbReference>
<dbReference type="Pfam" id="PF00512">
    <property type="entry name" value="HisKA"/>
    <property type="match status" value="1"/>
</dbReference>
<feature type="domain" description="PAS" evidence="15">
    <location>
        <begin position="227"/>
        <end position="262"/>
    </location>
</feature>
<dbReference type="RefSeq" id="WP_009381910.1">
    <property type="nucleotide sequence ID" value="NZ_AMSQ01000002.1"/>
</dbReference>
<dbReference type="FunFam" id="3.30.565.10:FF:000006">
    <property type="entry name" value="Sensor histidine kinase WalK"/>
    <property type="match status" value="1"/>
</dbReference>
<evidence type="ECO:0000313" key="17">
    <source>
        <dbReference type="EMBL" id="EKU50198.1"/>
    </source>
</evidence>
<comment type="subcellular location">
    <subcellularLocation>
        <location evidence="2">Cell membrane</location>
        <topology evidence="2">Multi-pass membrane protein</topology>
    </subcellularLocation>
</comment>
<dbReference type="FunFam" id="1.10.287.130:FF:000001">
    <property type="entry name" value="Two-component sensor histidine kinase"/>
    <property type="match status" value="1"/>
</dbReference>
<feature type="transmembrane region" description="Helical" evidence="13">
    <location>
        <begin position="146"/>
        <end position="168"/>
    </location>
</feature>
<dbReference type="GO" id="GO:0005524">
    <property type="term" value="F:ATP binding"/>
    <property type="evidence" value="ECO:0007669"/>
    <property type="project" value="UniProtKB-KW"/>
</dbReference>
<dbReference type="CDD" id="cd00082">
    <property type="entry name" value="HisKA"/>
    <property type="match status" value="1"/>
</dbReference>
<evidence type="ECO:0000256" key="11">
    <source>
        <dbReference type="ARBA" id="ARBA00023012"/>
    </source>
</evidence>
<proteinExistence type="predicted"/>
<evidence type="ECO:0000256" key="9">
    <source>
        <dbReference type="ARBA" id="ARBA00022777"/>
    </source>
</evidence>
<dbReference type="Pfam" id="PF02518">
    <property type="entry name" value="HATPase_c"/>
    <property type="match status" value="1"/>
</dbReference>
<dbReference type="InterPro" id="IPR005467">
    <property type="entry name" value="His_kinase_dom"/>
</dbReference>
<keyword evidence="13" id="KW-1133">Transmembrane helix</keyword>
<sequence>MIKFYHKLLLILTTIIVVSFLLLGFIVHNTIFSIVTEHQTDNYKKVAKHVLEKYQEHDFKDIRTVADHYNADILIEDGKQQYDYHSLDSKIMKDKKEAILNDLTRSEDHYYLDSVEGEILYGYESHGIKVIGSYQATMIKELQIDFWKYLFIIFLIVMVALLLAAQYINRSYIRPINEVTYATKLLAKGNYRVRVPESSVVETRDLFVTTNVLARKLARLNSDQKIQTNRLETTLQNVPSAILMIDNKGEIVIANQTYYEIFYQNENIQHQRYTDLLDNNIKRVIFEAFKTEQPIYEQIELYVNKIHQRFYDMACVPILSKNRKKLQGMVVVFHDITKLQKLEKMRREFVANVSHELRTPITSIKGFAETLQDGAKHDEASLDMFLSIMLKESNRIQSLVDDLLDLSKIEQNSSIKNTRINLSQVAASAKKVIEPLANRKDITLITEIEPDVYTNADENKISQVIVNLMTNAVNYSPEDRKVTLRIKDLQDQQIIEVEDEGIGIGEEEKPRIFERFYRVDKARSRDSGGTGLGLSITKHIVEAFNGTIEVESEVDKGSLFRVTFYE</sequence>
<keyword evidence="10" id="KW-0067">ATP-binding</keyword>
<dbReference type="PANTHER" id="PTHR45453:SF1">
    <property type="entry name" value="PHOSPHATE REGULON SENSOR PROTEIN PHOR"/>
    <property type="match status" value="1"/>
</dbReference>
<evidence type="ECO:0000256" key="1">
    <source>
        <dbReference type="ARBA" id="ARBA00000085"/>
    </source>
</evidence>
<dbReference type="InterPro" id="IPR003594">
    <property type="entry name" value="HATPase_dom"/>
</dbReference>
<dbReference type="PRINTS" id="PR00344">
    <property type="entry name" value="BCTRLSENSOR"/>
</dbReference>
<dbReference type="Proteomes" id="UP000009885">
    <property type="component" value="Unassembled WGS sequence"/>
</dbReference>
<dbReference type="AlphaFoldDB" id="K9ARY1"/>
<dbReference type="InterPro" id="IPR036890">
    <property type="entry name" value="HATPase_C_sf"/>
</dbReference>
<keyword evidence="8" id="KW-0547">Nucleotide-binding</keyword>
<dbReference type="Pfam" id="PF13426">
    <property type="entry name" value="PAS_9"/>
    <property type="match status" value="1"/>
</dbReference>
<feature type="domain" description="HAMP" evidence="16">
    <location>
        <begin position="170"/>
        <end position="222"/>
    </location>
</feature>
<dbReference type="SUPFAM" id="SSF47384">
    <property type="entry name" value="Homodimeric domain of signal transducing histidine kinase"/>
    <property type="match status" value="1"/>
</dbReference>
<gene>
    <name evidence="17" type="ORF">C273_01100</name>
</gene>
<dbReference type="Gene3D" id="6.10.340.10">
    <property type="match status" value="1"/>
</dbReference>
<dbReference type="PROSITE" id="PS50109">
    <property type="entry name" value="HIS_KIN"/>
    <property type="match status" value="1"/>
</dbReference>
<organism evidence="17 18">
    <name type="scientific">Staphylococcus massiliensis S46</name>
    <dbReference type="NCBI Taxonomy" id="1229783"/>
    <lineage>
        <taxon>Bacteria</taxon>
        <taxon>Bacillati</taxon>
        <taxon>Bacillota</taxon>
        <taxon>Bacilli</taxon>
        <taxon>Bacillales</taxon>
        <taxon>Staphylococcaceae</taxon>
        <taxon>Staphylococcus</taxon>
    </lineage>
</organism>
<dbReference type="GO" id="GO:0000155">
    <property type="term" value="F:phosphorelay sensor kinase activity"/>
    <property type="evidence" value="ECO:0007669"/>
    <property type="project" value="InterPro"/>
</dbReference>
<evidence type="ECO:0000259" key="15">
    <source>
        <dbReference type="PROSITE" id="PS50112"/>
    </source>
</evidence>
<dbReference type="SMART" id="SM00091">
    <property type="entry name" value="PAS"/>
    <property type="match status" value="1"/>
</dbReference>
<dbReference type="PROSITE" id="PS50112">
    <property type="entry name" value="PAS"/>
    <property type="match status" value="1"/>
</dbReference>
<dbReference type="InterPro" id="IPR050351">
    <property type="entry name" value="BphY/WalK/GraS-like"/>
</dbReference>
<evidence type="ECO:0000259" key="16">
    <source>
        <dbReference type="PROSITE" id="PS50885"/>
    </source>
</evidence>
<protein>
    <recommendedName>
        <fullName evidence="4">Sensor protein kinase WalK</fullName>
        <ecNumber evidence="3">2.7.13.3</ecNumber>
    </recommendedName>
</protein>
<dbReference type="PROSITE" id="PS50885">
    <property type="entry name" value="HAMP"/>
    <property type="match status" value="1"/>
</dbReference>
<keyword evidence="11" id="KW-0902">Two-component regulatory system</keyword>
<comment type="catalytic activity">
    <reaction evidence="1">
        <text>ATP + protein L-histidine = ADP + protein N-phospho-L-histidine.</text>
        <dbReference type="EC" id="2.7.13.3"/>
    </reaction>
</comment>
<dbReference type="CDD" id="cd00075">
    <property type="entry name" value="HATPase"/>
    <property type="match status" value="1"/>
</dbReference>
<comment type="caution">
    <text evidence="17">The sequence shown here is derived from an EMBL/GenBank/DDBJ whole genome shotgun (WGS) entry which is preliminary data.</text>
</comment>
<evidence type="ECO:0000256" key="10">
    <source>
        <dbReference type="ARBA" id="ARBA00022840"/>
    </source>
</evidence>
<dbReference type="GO" id="GO:0016036">
    <property type="term" value="P:cellular response to phosphate starvation"/>
    <property type="evidence" value="ECO:0007669"/>
    <property type="project" value="TreeGrafter"/>
</dbReference>
<dbReference type="GO" id="GO:0005886">
    <property type="term" value="C:plasma membrane"/>
    <property type="evidence" value="ECO:0007669"/>
    <property type="project" value="UniProtKB-SubCell"/>
</dbReference>
<dbReference type="SUPFAM" id="SSF55785">
    <property type="entry name" value="PYP-like sensor domain (PAS domain)"/>
    <property type="match status" value="1"/>
</dbReference>
<evidence type="ECO:0000256" key="4">
    <source>
        <dbReference type="ARBA" id="ARBA00017772"/>
    </source>
</evidence>
<evidence type="ECO:0000256" key="3">
    <source>
        <dbReference type="ARBA" id="ARBA00012438"/>
    </source>
</evidence>
<dbReference type="PANTHER" id="PTHR45453">
    <property type="entry name" value="PHOSPHATE REGULON SENSOR PROTEIN PHOR"/>
    <property type="match status" value="1"/>
</dbReference>
<reference evidence="17 18" key="1">
    <citation type="journal article" date="2013" name="Genome Announc.">
        <title>Genome Sequence of Staphylococcus massiliensis Strain S46, Isolated from the Surface of Healthy Human Skin.</title>
        <authorList>
            <person name="Srivastav R."/>
            <person name="Singh A."/>
            <person name="Jangir P.K."/>
            <person name="Kumari C."/>
            <person name="Muduli S."/>
            <person name="Sharma R."/>
        </authorList>
    </citation>
    <scope>NUCLEOTIDE SEQUENCE [LARGE SCALE GENOMIC DNA]</scope>
    <source>
        <strain evidence="17 18">S46</strain>
    </source>
</reference>
<evidence type="ECO:0000256" key="13">
    <source>
        <dbReference type="SAM" id="Phobius"/>
    </source>
</evidence>
<dbReference type="InterPro" id="IPR004358">
    <property type="entry name" value="Sig_transdc_His_kin-like_C"/>
</dbReference>
<keyword evidence="13" id="KW-0812">Transmembrane</keyword>
<dbReference type="CDD" id="cd06225">
    <property type="entry name" value="HAMP"/>
    <property type="match status" value="1"/>
</dbReference>
<evidence type="ECO:0000313" key="18">
    <source>
        <dbReference type="Proteomes" id="UP000009885"/>
    </source>
</evidence>
<dbReference type="GO" id="GO:0004721">
    <property type="term" value="F:phosphoprotein phosphatase activity"/>
    <property type="evidence" value="ECO:0007669"/>
    <property type="project" value="TreeGrafter"/>
</dbReference>
<evidence type="ECO:0000256" key="5">
    <source>
        <dbReference type="ARBA" id="ARBA00022475"/>
    </source>
</evidence>
<keyword evidence="9" id="KW-0418">Kinase</keyword>
<keyword evidence="5" id="KW-1003">Cell membrane</keyword>
<dbReference type="EC" id="2.7.13.3" evidence="3"/>
<dbReference type="PATRIC" id="fig|1229783.3.peg.225"/>
<dbReference type="InterPro" id="IPR036097">
    <property type="entry name" value="HisK_dim/P_sf"/>
</dbReference>
<evidence type="ECO:0000256" key="12">
    <source>
        <dbReference type="ARBA" id="ARBA00023136"/>
    </source>
</evidence>
<dbReference type="EMBL" id="AMSQ01000002">
    <property type="protein sequence ID" value="EKU50198.1"/>
    <property type="molecule type" value="Genomic_DNA"/>
</dbReference>
<dbReference type="STRING" id="1229783.C273_01100"/>
<dbReference type="Gene3D" id="1.10.287.130">
    <property type="match status" value="1"/>
</dbReference>
<dbReference type="Gene3D" id="3.30.565.10">
    <property type="entry name" value="Histidine kinase-like ATPase, C-terminal domain"/>
    <property type="match status" value="1"/>
</dbReference>
<accession>K9ARY1</accession>
<evidence type="ECO:0000256" key="8">
    <source>
        <dbReference type="ARBA" id="ARBA00022741"/>
    </source>
</evidence>
<evidence type="ECO:0000256" key="2">
    <source>
        <dbReference type="ARBA" id="ARBA00004651"/>
    </source>
</evidence>
<feature type="domain" description="Histidine kinase" evidence="14">
    <location>
        <begin position="352"/>
        <end position="566"/>
    </location>
</feature>
<keyword evidence="18" id="KW-1185">Reference proteome</keyword>
<keyword evidence="7" id="KW-0808">Transferase</keyword>